<reference evidence="2 3" key="1">
    <citation type="journal article" date="2024" name="J Genomics">
        <title>Draft genome sequencing and assembly of Favolaschia claudopus CIRM-BRFM 2984 isolated from oak limbs.</title>
        <authorList>
            <person name="Navarro D."/>
            <person name="Drula E."/>
            <person name="Chaduli D."/>
            <person name="Cazenave R."/>
            <person name="Ahrendt S."/>
            <person name="Wang J."/>
            <person name="Lipzen A."/>
            <person name="Daum C."/>
            <person name="Barry K."/>
            <person name="Grigoriev I.V."/>
            <person name="Favel A."/>
            <person name="Rosso M.N."/>
            <person name="Martin F."/>
        </authorList>
    </citation>
    <scope>NUCLEOTIDE SEQUENCE [LARGE SCALE GENOMIC DNA]</scope>
    <source>
        <strain evidence="2 3">CIRM-BRFM 2984</strain>
    </source>
</reference>
<proteinExistence type="predicted"/>
<feature type="region of interest" description="Disordered" evidence="1">
    <location>
        <begin position="1"/>
        <end position="32"/>
    </location>
</feature>
<evidence type="ECO:0000256" key="1">
    <source>
        <dbReference type="SAM" id="MobiDB-lite"/>
    </source>
</evidence>
<name>A0AAW0ARL5_9AGAR</name>
<dbReference type="Proteomes" id="UP001362999">
    <property type="component" value="Unassembled WGS sequence"/>
</dbReference>
<sequence length="67" mass="6874">MPSNDDSAPHPQHTRRGRLPRLLSPPTTTTTTSTMHLVIAVALTVPVAAAAAGAPPSPLLPNTPTDS</sequence>
<comment type="caution">
    <text evidence="2">The sequence shown here is derived from an EMBL/GenBank/DDBJ whole genome shotgun (WGS) entry which is preliminary data.</text>
</comment>
<accession>A0AAW0ARL5</accession>
<organism evidence="2 3">
    <name type="scientific">Favolaschia claudopus</name>
    <dbReference type="NCBI Taxonomy" id="2862362"/>
    <lineage>
        <taxon>Eukaryota</taxon>
        <taxon>Fungi</taxon>
        <taxon>Dikarya</taxon>
        <taxon>Basidiomycota</taxon>
        <taxon>Agaricomycotina</taxon>
        <taxon>Agaricomycetes</taxon>
        <taxon>Agaricomycetidae</taxon>
        <taxon>Agaricales</taxon>
        <taxon>Marasmiineae</taxon>
        <taxon>Mycenaceae</taxon>
        <taxon>Favolaschia</taxon>
    </lineage>
</organism>
<dbReference type="EMBL" id="JAWWNJ010000052">
    <property type="protein sequence ID" value="KAK7016031.1"/>
    <property type="molecule type" value="Genomic_DNA"/>
</dbReference>
<dbReference type="AlphaFoldDB" id="A0AAW0ARL5"/>
<keyword evidence="3" id="KW-1185">Reference proteome</keyword>
<feature type="compositionally biased region" description="Low complexity" evidence="1">
    <location>
        <begin position="20"/>
        <end position="32"/>
    </location>
</feature>
<evidence type="ECO:0000313" key="2">
    <source>
        <dbReference type="EMBL" id="KAK7016031.1"/>
    </source>
</evidence>
<evidence type="ECO:0000313" key="3">
    <source>
        <dbReference type="Proteomes" id="UP001362999"/>
    </source>
</evidence>
<gene>
    <name evidence="2" type="ORF">R3P38DRAFT_3203779</name>
</gene>
<protein>
    <submittedName>
        <fullName evidence="2">Uncharacterized protein</fullName>
    </submittedName>
</protein>